<accession>A0A0M0LP56</accession>
<keyword evidence="2" id="KW-1185">Reference proteome</keyword>
<comment type="caution">
    <text evidence="1">The sequence shown here is derived from an EMBL/GenBank/DDBJ whole genome shotgun (WGS) entry which is preliminary data.</text>
</comment>
<dbReference type="Proteomes" id="UP000037460">
    <property type="component" value="Unassembled WGS sequence"/>
</dbReference>
<dbReference type="EMBL" id="JWZX01000479">
    <property type="protein sequence ID" value="KOO52860.1"/>
    <property type="molecule type" value="Genomic_DNA"/>
</dbReference>
<sequence>MQFSIFVEMAFGTAERHFSATLFKIFVRDTIQRKQSTSKQGALIFDELCVALRALKSPELDEVIEIIEQYKSGPTETDLLRLVNPYVVTHVGATTRRHDDIYLFSHYLEHVKRNGENGTITEFRKRALDPD</sequence>
<proteinExistence type="predicted"/>
<reference evidence="2" key="1">
    <citation type="journal article" date="2015" name="PLoS Genet.">
        <title>Genome Sequence and Transcriptome Analyses of Chrysochromulina tobin: Metabolic Tools for Enhanced Algal Fitness in the Prominent Order Prymnesiales (Haptophyceae).</title>
        <authorList>
            <person name="Hovde B.T."/>
            <person name="Deodato C.R."/>
            <person name="Hunsperger H.M."/>
            <person name="Ryken S.A."/>
            <person name="Yost W."/>
            <person name="Jha R.K."/>
            <person name="Patterson J."/>
            <person name="Monnat R.J. Jr."/>
            <person name="Barlow S.B."/>
            <person name="Starkenburg S.R."/>
            <person name="Cattolico R.A."/>
        </authorList>
    </citation>
    <scope>NUCLEOTIDE SEQUENCE</scope>
    <source>
        <strain evidence="2">CCMP291</strain>
    </source>
</reference>
<dbReference type="AlphaFoldDB" id="A0A0M0LP56"/>
<name>A0A0M0LP56_9EUKA</name>
<organism evidence="1 2">
    <name type="scientific">Chrysochromulina tobinii</name>
    <dbReference type="NCBI Taxonomy" id="1460289"/>
    <lineage>
        <taxon>Eukaryota</taxon>
        <taxon>Haptista</taxon>
        <taxon>Haptophyta</taxon>
        <taxon>Prymnesiophyceae</taxon>
        <taxon>Prymnesiales</taxon>
        <taxon>Chrysochromulinaceae</taxon>
        <taxon>Chrysochromulina</taxon>
    </lineage>
</organism>
<gene>
    <name evidence="1" type="ORF">Ctob_012738</name>
</gene>
<protein>
    <submittedName>
        <fullName evidence="1">Uncharacterized protein</fullName>
    </submittedName>
</protein>
<evidence type="ECO:0000313" key="1">
    <source>
        <dbReference type="EMBL" id="KOO52860.1"/>
    </source>
</evidence>
<evidence type="ECO:0000313" key="2">
    <source>
        <dbReference type="Proteomes" id="UP000037460"/>
    </source>
</evidence>